<sequence length="388" mass="45238">MDMATDFTDEDDDLSHVSTDEDNDLCPVSTDEDNDLCHVSMDEDDDLLSNRDYLSEEEQQRYDELWETTLLGCAFWRDQRKNRRFYDAIWKDTLMGAEFWRERDRTNPYDSTYHDPIASSFYPVALQKHILADGDMDKGTLRAVIAGSTDNGPFDPEANEDNMSLNEPFYLERRRSMSDLRPLEPGPLAPGPLAPGAKKKRFWQFSKKAAEDYDVIEKRRPRTGKSFIRSALGFSGIRNRNVQQIQEVQEGDSQFDFGFDPHPGSEENPLLYFRGGASWKYIERNLDVLCLDLFWPIKKNTPRNNDMIKITELRPLCTFRHLRVLKITGMMQSYQQIIWQVVWLNPDLEELELEMALEPTIKPEFKAHWPSIGPGWKIGEQEEGVRRY</sequence>
<protein>
    <submittedName>
        <fullName evidence="2">Uncharacterized protein</fullName>
    </submittedName>
</protein>
<evidence type="ECO:0000256" key="1">
    <source>
        <dbReference type="SAM" id="MobiDB-lite"/>
    </source>
</evidence>
<feature type="region of interest" description="Disordered" evidence="1">
    <location>
        <begin position="1"/>
        <end position="35"/>
    </location>
</feature>
<comment type="caution">
    <text evidence="2">The sequence shown here is derived from an EMBL/GenBank/DDBJ whole genome shotgun (WGS) entry which is preliminary data.</text>
</comment>
<accession>A0ABR3XR75</accession>
<reference evidence="2 3" key="1">
    <citation type="journal article" date="2024" name="IMA Fungus">
        <title>IMA Genome - F19 : A genome assembly and annotation guide to empower mycologists, including annotated draft genome sequences of Ceratocystis pirilliformis, Diaporthe australafricana, Fusarium ophioides, Paecilomyces lecythidis, and Sporothrix stenoceras.</title>
        <authorList>
            <person name="Aylward J."/>
            <person name="Wilson A.M."/>
            <person name="Visagie C.M."/>
            <person name="Spraker J."/>
            <person name="Barnes I."/>
            <person name="Buitendag C."/>
            <person name="Ceriani C."/>
            <person name="Del Mar Angel L."/>
            <person name="du Plessis D."/>
            <person name="Fuchs T."/>
            <person name="Gasser K."/>
            <person name="Kramer D."/>
            <person name="Li W."/>
            <person name="Munsamy K."/>
            <person name="Piso A."/>
            <person name="Price J.L."/>
            <person name="Sonnekus B."/>
            <person name="Thomas C."/>
            <person name="van der Nest A."/>
            <person name="van Dijk A."/>
            <person name="van Heerden A."/>
            <person name="van Vuuren N."/>
            <person name="Yilmaz N."/>
            <person name="Duong T.A."/>
            <person name="van der Merwe N.A."/>
            <person name="Wingfield M.J."/>
            <person name="Wingfield B.D."/>
        </authorList>
    </citation>
    <scope>NUCLEOTIDE SEQUENCE [LARGE SCALE GENOMIC DNA]</scope>
    <source>
        <strain evidence="2 3">CMW 18167</strain>
    </source>
</reference>
<evidence type="ECO:0000313" key="3">
    <source>
        <dbReference type="Proteomes" id="UP001583193"/>
    </source>
</evidence>
<dbReference type="EMBL" id="JAVDPF010000012">
    <property type="protein sequence ID" value="KAL1878498.1"/>
    <property type="molecule type" value="Genomic_DNA"/>
</dbReference>
<gene>
    <name evidence="2" type="ORF">Plec18167_004572</name>
</gene>
<feature type="compositionally biased region" description="Acidic residues" evidence="1">
    <location>
        <begin position="20"/>
        <end position="34"/>
    </location>
</feature>
<evidence type="ECO:0000313" key="2">
    <source>
        <dbReference type="EMBL" id="KAL1878498.1"/>
    </source>
</evidence>
<name>A0ABR3XR75_9EURO</name>
<proteinExistence type="predicted"/>
<organism evidence="2 3">
    <name type="scientific">Paecilomyces lecythidis</name>
    <dbReference type="NCBI Taxonomy" id="3004212"/>
    <lineage>
        <taxon>Eukaryota</taxon>
        <taxon>Fungi</taxon>
        <taxon>Dikarya</taxon>
        <taxon>Ascomycota</taxon>
        <taxon>Pezizomycotina</taxon>
        <taxon>Eurotiomycetes</taxon>
        <taxon>Eurotiomycetidae</taxon>
        <taxon>Eurotiales</taxon>
        <taxon>Thermoascaceae</taxon>
        <taxon>Paecilomyces</taxon>
    </lineage>
</organism>
<dbReference type="Proteomes" id="UP001583193">
    <property type="component" value="Unassembled WGS sequence"/>
</dbReference>
<keyword evidence="3" id="KW-1185">Reference proteome</keyword>